<comment type="subcellular location">
    <subcellularLocation>
        <location evidence="1">Membrane</location>
        <topology evidence="1">Multi-pass membrane protein</topology>
    </subcellularLocation>
</comment>
<feature type="transmembrane region" description="Helical" evidence="5">
    <location>
        <begin position="129"/>
        <end position="147"/>
    </location>
</feature>
<keyword evidence="8" id="KW-1185">Reference proteome</keyword>
<keyword evidence="2 5" id="KW-0812">Transmembrane</keyword>
<name>A0A7W9A5C8_9CAUL</name>
<dbReference type="RefSeq" id="WP_206423362.1">
    <property type="nucleotide sequence ID" value="NZ_JACIJB010000012.1"/>
</dbReference>
<protein>
    <submittedName>
        <fullName evidence="7">APA family basic amino acid/polyamine antiporter</fullName>
    </submittedName>
</protein>
<evidence type="ECO:0000256" key="1">
    <source>
        <dbReference type="ARBA" id="ARBA00004141"/>
    </source>
</evidence>
<dbReference type="GO" id="GO:0055085">
    <property type="term" value="P:transmembrane transport"/>
    <property type="evidence" value="ECO:0007669"/>
    <property type="project" value="InterPro"/>
</dbReference>
<dbReference type="PANTHER" id="PTHR42770:SF7">
    <property type="entry name" value="MEMBRANE PROTEIN"/>
    <property type="match status" value="1"/>
</dbReference>
<feature type="domain" description="Amino acid permease/ SLC12A" evidence="6">
    <location>
        <begin position="23"/>
        <end position="398"/>
    </location>
</feature>
<evidence type="ECO:0000313" key="8">
    <source>
        <dbReference type="Proteomes" id="UP000548978"/>
    </source>
</evidence>
<comment type="caution">
    <text evidence="7">The sequence shown here is derived from an EMBL/GenBank/DDBJ whole genome shotgun (WGS) entry which is preliminary data.</text>
</comment>
<reference evidence="7 8" key="1">
    <citation type="submission" date="2020-08" db="EMBL/GenBank/DDBJ databases">
        <title>Genomic Encyclopedia of Type Strains, Phase IV (KMG-IV): sequencing the most valuable type-strain genomes for metagenomic binning, comparative biology and taxonomic classification.</title>
        <authorList>
            <person name="Goeker M."/>
        </authorList>
    </citation>
    <scope>NUCLEOTIDE SEQUENCE [LARGE SCALE GENOMIC DNA]</scope>
    <source>
        <strain evidence="7 8">DSM 24448</strain>
    </source>
</reference>
<dbReference type="PANTHER" id="PTHR42770">
    <property type="entry name" value="AMINO ACID TRANSPORTER-RELATED"/>
    <property type="match status" value="1"/>
</dbReference>
<evidence type="ECO:0000256" key="2">
    <source>
        <dbReference type="ARBA" id="ARBA00022692"/>
    </source>
</evidence>
<feature type="transmembrane region" description="Helical" evidence="5">
    <location>
        <begin position="47"/>
        <end position="70"/>
    </location>
</feature>
<keyword evidence="3 5" id="KW-1133">Transmembrane helix</keyword>
<gene>
    <name evidence="7" type="ORF">FHS65_002325</name>
</gene>
<dbReference type="InterPro" id="IPR004841">
    <property type="entry name" value="AA-permease/SLC12A_dom"/>
</dbReference>
<evidence type="ECO:0000256" key="5">
    <source>
        <dbReference type="SAM" id="Phobius"/>
    </source>
</evidence>
<dbReference type="PIRSF" id="PIRSF006060">
    <property type="entry name" value="AA_transporter"/>
    <property type="match status" value="1"/>
</dbReference>
<sequence length="431" mass="43854">MTRINRPATPLTRQLGLPGAIGLGLGSILGTGVFVSLALVAEISGALLLPAILLAAVLALFNALASAELAAAHPVSGGAYEYGHVWLTPSLGFVAGWVFLLAKSASAATAALGVSAYLRHLTGGDADSLAVPLAVLTSIGVTALVVSGLRRSNAVNMVIVSLTAFALIALIGASLLRPGQPAIDIPSPGVGIDWSLLASATALMFVAYTGYGRIATLAEEVRDPARIIPLAILLTLAISAALYIGVGWAVVQASEAGVALDAAGGAPLEAVAKALERPGLTALVAVGALTAMLGVLLNLVLGLSRIVLAMGRRGDLPSPLAHVDARGVPTPAVLLVGAGITALVLIGDIRLAWTFSAFTVLIYYAINNLAALRLSRAQRLYPPIVPALGLGGCVFLAFQVPWPVWATGLALIAAALALRAVLSRPRSRRLP</sequence>
<feature type="transmembrane region" description="Helical" evidence="5">
    <location>
        <begin position="154"/>
        <end position="176"/>
    </location>
</feature>
<dbReference type="AlphaFoldDB" id="A0A7W9A5C8"/>
<feature type="transmembrane region" description="Helical" evidence="5">
    <location>
        <begin position="282"/>
        <end position="308"/>
    </location>
</feature>
<dbReference type="EMBL" id="JACIJB010000012">
    <property type="protein sequence ID" value="MBB5661562.1"/>
    <property type="molecule type" value="Genomic_DNA"/>
</dbReference>
<feature type="transmembrane region" description="Helical" evidence="5">
    <location>
        <begin position="196"/>
        <end position="215"/>
    </location>
</feature>
<dbReference type="Pfam" id="PF00324">
    <property type="entry name" value="AA_permease"/>
    <property type="match status" value="1"/>
</dbReference>
<accession>A0A7W9A5C8</accession>
<feature type="transmembrane region" description="Helical" evidence="5">
    <location>
        <begin position="20"/>
        <end position="41"/>
    </location>
</feature>
<dbReference type="GO" id="GO:0016020">
    <property type="term" value="C:membrane"/>
    <property type="evidence" value="ECO:0007669"/>
    <property type="project" value="UniProtKB-SubCell"/>
</dbReference>
<dbReference type="Gene3D" id="1.20.1740.10">
    <property type="entry name" value="Amino acid/polyamine transporter I"/>
    <property type="match status" value="1"/>
</dbReference>
<feature type="transmembrane region" description="Helical" evidence="5">
    <location>
        <begin position="328"/>
        <end position="346"/>
    </location>
</feature>
<feature type="transmembrane region" description="Helical" evidence="5">
    <location>
        <begin position="404"/>
        <end position="422"/>
    </location>
</feature>
<evidence type="ECO:0000313" key="7">
    <source>
        <dbReference type="EMBL" id="MBB5661562.1"/>
    </source>
</evidence>
<dbReference type="Proteomes" id="UP000548978">
    <property type="component" value="Unassembled WGS sequence"/>
</dbReference>
<keyword evidence="4 5" id="KW-0472">Membrane</keyword>
<dbReference type="InterPro" id="IPR050367">
    <property type="entry name" value="APC_superfamily"/>
</dbReference>
<evidence type="ECO:0000256" key="3">
    <source>
        <dbReference type="ARBA" id="ARBA00022989"/>
    </source>
</evidence>
<evidence type="ECO:0000259" key="6">
    <source>
        <dbReference type="Pfam" id="PF00324"/>
    </source>
</evidence>
<evidence type="ECO:0000256" key="4">
    <source>
        <dbReference type="ARBA" id="ARBA00023136"/>
    </source>
</evidence>
<feature type="transmembrane region" description="Helical" evidence="5">
    <location>
        <begin position="380"/>
        <end position="398"/>
    </location>
</feature>
<proteinExistence type="predicted"/>
<feature type="transmembrane region" description="Helical" evidence="5">
    <location>
        <begin position="227"/>
        <end position="251"/>
    </location>
</feature>
<organism evidence="7 8">
    <name type="scientific">Brevundimonas halotolerans</name>
    <dbReference type="NCBI Taxonomy" id="69670"/>
    <lineage>
        <taxon>Bacteria</taxon>
        <taxon>Pseudomonadati</taxon>
        <taxon>Pseudomonadota</taxon>
        <taxon>Alphaproteobacteria</taxon>
        <taxon>Caulobacterales</taxon>
        <taxon>Caulobacteraceae</taxon>
        <taxon>Brevundimonas</taxon>
    </lineage>
</organism>
<feature type="transmembrane region" description="Helical" evidence="5">
    <location>
        <begin position="352"/>
        <end position="371"/>
    </location>
</feature>